<dbReference type="AlphaFoldDB" id="A0A0R3QII3"/>
<reference evidence="3 4" key="2">
    <citation type="submission" date="2018-11" db="EMBL/GenBank/DDBJ databases">
        <authorList>
            <consortium name="Pathogen Informatics"/>
        </authorList>
    </citation>
    <scope>NUCLEOTIDE SEQUENCE [LARGE SCALE GENOMIC DNA]</scope>
</reference>
<dbReference type="Proteomes" id="UP000280834">
    <property type="component" value="Unassembled WGS sequence"/>
</dbReference>
<dbReference type="WBParaSite" id="BTMF_0000622001-mRNA-1">
    <property type="protein sequence ID" value="BTMF_0000622001-mRNA-1"/>
    <property type="gene ID" value="BTMF_0000622001"/>
</dbReference>
<evidence type="ECO:0000313" key="5">
    <source>
        <dbReference type="WBParaSite" id="BTMF_0000622001-mRNA-1"/>
    </source>
</evidence>
<sequence length="171" mass="17199">MKLEKVLLLVLLLAFSITAYAEGRCPPGQYPIGGQGVGGCAPIPGGTAGAEVPSPRATGRWIKTWGAISRSIATGDVGASVGKRAKAEAIAEAQSRCAAYGAKDCTVGLTYKNQCAALVAPESGSGGKIAMAGAASKDVAAKAALKNCVDNGGGSCVVKYTDCSEPLFDKF</sequence>
<reference evidence="5" key="1">
    <citation type="submission" date="2017-02" db="UniProtKB">
        <authorList>
            <consortium name="WormBaseParasite"/>
        </authorList>
    </citation>
    <scope>IDENTIFICATION</scope>
</reference>
<feature type="domain" description="DUF4189" evidence="2">
    <location>
        <begin position="65"/>
        <end position="163"/>
    </location>
</feature>
<feature type="signal peptide" evidence="1">
    <location>
        <begin position="1"/>
        <end position="23"/>
    </location>
</feature>
<evidence type="ECO:0000259" key="2">
    <source>
        <dbReference type="Pfam" id="PF13827"/>
    </source>
</evidence>
<dbReference type="Pfam" id="PF13827">
    <property type="entry name" value="DUF4189"/>
    <property type="match status" value="1"/>
</dbReference>
<accession>A0A0R3QII3</accession>
<keyword evidence="4" id="KW-1185">Reference proteome</keyword>
<evidence type="ECO:0000313" key="4">
    <source>
        <dbReference type="Proteomes" id="UP000280834"/>
    </source>
</evidence>
<name>A0A0R3QII3_9BILA</name>
<gene>
    <name evidence="3" type="ORF">BTMF_LOCUS5465</name>
</gene>
<evidence type="ECO:0000313" key="3">
    <source>
        <dbReference type="EMBL" id="VDO18117.1"/>
    </source>
</evidence>
<dbReference type="EMBL" id="UZAG01005886">
    <property type="protein sequence ID" value="VDO18117.1"/>
    <property type="molecule type" value="Genomic_DNA"/>
</dbReference>
<proteinExistence type="predicted"/>
<dbReference type="InterPro" id="IPR025240">
    <property type="entry name" value="DUF4189"/>
</dbReference>
<organism evidence="5">
    <name type="scientific">Brugia timori</name>
    <dbReference type="NCBI Taxonomy" id="42155"/>
    <lineage>
        <taxon>Eukaryota</taxon>
        <taxon>Metazoa</taxon>
        <taxon>Ecdysozoa</taxon>
        <taxon>Nematoda</taxon>
        <taxon>Chromadorea</taxon>
        <taxon>Rhabditida</taxon>
        <taxon>Spirurina</taxon>
        <taxon>Spiruromorpha</taxon>
        <taxon>Filarioidea</taxon>
        <taxon>Onchocercidae</taxon>
        <taxon>Brugia</taxon>
    </lineage>
</organism>
<evidence type="ECO:0000256" key="1">
    <source>
        <dbReference type="SAM" id="SignalP"/>
    </source>
</evidence>
<protein>
    <submittedName>
        <fullName evidence="5">DUF4189 domain-containing protein</fullName>
    </submittedName>
</protein>
<keyword evidence="1" id="KW-0732">Signal</keyword>
<feature type="chain" id="PRO_5043130633" evidence="1">
    <location>
        <begin position="24"/>
        <end position="171"/>
    </location>
</feature>